<dbReference type="Proteomes" id="UP000434957">
    <property type="component" value="Unassembled WGS sequence"/>
</dbReference>
<protein>
    <submittedName>
        <fullName evidence="1">Uncharacterized protein</fullName>
    </submittedName>
</protein>
<keyword evidence="2" id="KW-1185">Reference proteome</keyword>
<gene>
    <name evidence="1" type="ORF">PR003_g8982</name>
</gene>
<name>A0A6A4F9Q1_9STRA</name>
<comment type="caution">
    <text evidence="1">The sequence shown here is derived from an EMBL/GenBank/DDBJ whole genome shotgun (WGS) entry which is preliminary data.</text>
</comment>
<dbReference type="AlphaFoldDB" id="A0A6A4F9Q1"/>
<evidence type="ECO:0000313" key="2">
    <source>
        <dbReference type="Proteomes" id="UP000434957"/>
    </source>
</evidence>
<dbReference type="EMBL" id="QXFT01000457">
    <property type="protein sequence ID" value="KAE9343442.1"/>
    <property type="molecule type" value="Genomic_DNA"/>
</dbReference>
<organism evidence="1 2">
    <name type="scientific">Phytophthora rubi</name>
    <dbReference type="NCBI Taxonomy" id="129364"/>
    <lineage>
        <taxon>Eukaryota</taxon>
        <taxon>Sar</taxon>
        <taxon>Stramenopiles</taxon>
        <taxon>Oomycota</taxon>
        <taxon>Peronosporomycetes</taxon>
        <taxon>Peronosporales</taxon>
        <taxon>Peronosporaceae</taxon>
        <taxon>Phytophthora</taxon>
    </lineage>
</organism>
<accession>A0A6A4F9Q1</accession>
<evidence type="ECO:0000313" key="1">
    <source>
        <dbReference type="EMBL" id="KAE9343442.1"/>
    </source>
</evidence>
<reference evidence="1 2" key="1">
    <citation type="submission" date="2018-08" db="EMBL/GenBank/DDBJ databases">
        <title>Genomic investigation of the strawberry pathogen Phytophthora fragariae indicates pathogenicity is determined by transcriptional variation in three key races.</title>
        <authorList>
            <person name="Adams T.M."/>
            <person name="Armitage A.D."/>
            <person name="Sobczyk M.K."/>
            <person name="Bates H.J."/>
            <person name="Dunwell J.M."/>
            <person name="Nellist C.F."/>
            <person name="Harrison R.J."/>
        </authorList>
    </citation>
    <scope>NUCLEOTIDE SEQUENCE [LARGE SCALE GENOMIC DNA]</scope>
    <source>
        <strain evidence="1 2">SCRP333</strain>
    </source>
</reference>
<sequence>MSDMWKAYVTIVMRGKHKGKVYSLVNNRGRRYQHVGQPHQNISRS</sequence>
<proteinExistence type="predicted"/>